<feature type="transmembrane region" description="Helical" evidence="1">
    <location>
        <begin position="491"/>
        <end position="519"/>
    </location>
</feature>
<keyword evidence="1" id="KW-0812">Transmembrane</keyword>
<evidence type="ECO:0000313" key="2">
    <source>
        <dbReference type="EMBL" id="KAK4028068.1"/>
    </source>
</evidence>
<proteinExistence type="predicted"/>
<dbReference type="EMBL" id="JAOYFB010000038">
    <property type="protein sequence ID" value="KAK4028068.1"/>
    <property type="molecule type" value="Genomic_DNA"/>
</dbReference>
<keyword evidence="1" id="KW-1133">Transmembrane helix</keyword>
<accession>A0ABR0ASG3</accession>
<evidence type="ECO:0000256" key="1">
    <source>
        <dbReference type="SAM" id="Phobius"/>
    </source>
</evidence>
<evidence type="ECO:0000313" key="3">
    <source>
        <dbReference type="Proteomes" id="UP001234178"/>
    </source>
</evidence>
<comment type="caution">
    <text evidence="2">The sequence shown here is derived from an EMBL/GenBank/DDBJ whole genome shotgun (WGS) entry which is preliminary data.</text>
</comment>
<name>A0ABR0ASG3_9CRUS</name>
<sequence>MSTPQIISDEDWSLIEDIWKMETSLNNTVELDDTITEDDETVSLPETRSLSTELGHYVSDDALDEYFIMPTLVMLLLLLSSTNAFQTTTCDCNKPSGVGLLQFSDGSCEPATRNSNTKVDYRVMTDKKAAFNFPGYICGNWKSIKHITINFVGQVITVPGRIAMETTAVECDIMRQSRERRGILVRIFNERDLDPPRRLQTVGLSRTVGVTLLNRELRQKNRQLDRDRRQPFVIIKYPLGPSAVTVPSIIKDIVTKRNGPLDINIRQNARIQYLEDTAIRHENELIRVIQSMQCDQRRAKHAQAVSTAQYNGWLAAAQLGLRQCIKLMATGNIVSALQCTPTTVNFTTDTTTCGPQPRFNNFTIGRSGWELTAFTPCYWAGGIVNFNDKPHAYRNNTWQPVEASVVIPQRDLADAFRYQDVNFFEYKHQTNPAYTEVLISPMDIMADITASMNEHSLTVPNQITGTLAIVISAADKAGVGTSTNWFENFKVYSFIILLIAIFLLIARACYALGFCGLIWKCCCKPPRPPPTAVYQPRSSRPTGP</sequence>
<protein>
    <submittedName>
        <fullName evidence="2">Uncharacterized protein</fullName>
    </submittedName>
</protein>
<keyword evidence="3" id="KW-1185">Reference proteome</keyword>
<organism evidence="2 3">
    <name type="scientific">Daphnia magna</name>
    <dbReference type="NCBI Taxonomy" id="35525"/>
    <lineage>
        <taxon>Eukaryota</taxon>
        <taxon>Metazoa</taxon>
        <taxon>Ecdysozoa</taxon>
        <taxon>Arthropoda</taxon>
        <taxon>Crustacea</taxon>
        <taxon>Branchiopoda</taxon>
        <taxon>Diplostraca</taxon>
        <taxon>Cladocera</taxon>
        <taxon>Anomopoda</taxon>
        <taxon>Daphniidae</taxon>
        <taxon>Daphnia</taxon>
    </lineage>
</organism>
<gene>
    <name evidence="2" type="ORF">OUZ56_017248</name>
</gene>
<reference evidence="2 3" key="1">
    <citation type="journal article" date="2023" name="Nucleic Acids Res.">
        <title>The hologenome of Daphnia magna reveals possible DNA methylation and microbiome-mediated evolution of the host genome.</title>
        <authorList>
            <person name="Chaturvedi A."/>
            <person name="Li X."/>
            <person name="Dhandapani V."/>
            <person name="Marshall H."/>
            <person name="Kissane S."/>
            <person name="Cuenca-Cambronero M."/>
            <person name="Asole G."/>
            <person name="Calvet F."/>
            <person name="Ruiz-Romero M."/>
            <person name="Marangio P."/>
            <person name="Guigo R."/>
            <person name="Rago D."/>
            <person name="Mirbahai L."/>
            <person name="Eastwood N."/>
            <person name="Colbourne J.K."/>
            <person name="Zhou J."/>
            <person name="Mallon E."/>
            <person name="Orsini L."/>
        </authorList>
    </citation>
    <scope>NUCLEOTIDE SEQUENCE [LARGE SCALE GENOMIC DNA]</scope>
    <source>
        <strain evidence="2">LRV0_1</strain>
    </source>
</reference>
<dbReference type="Proteomes" id="UP001234178">
    <property type="component" value="Unassembled WGS sequence"/>
</dbReference>
<keyword evidence="1" id="KW-0472">Membrane</keyword>